<dbReference type="InterPro" id="IPR001810">
    <property type="entry name" value="F-box_dom"/>
</dbReference>
<dbReference type="KEGG" id="smo:SELMODRAFT_423538"/>
<feature type="domain" description="F-box" evidence="2">
    <location>
        <begin position="10"/>
        <end position="41"/>
    </location>
</feature>
<evidence type="ECO:0000256" key="1">
    <source>
        <dbReference type="SAM" id="Phobius"/>
    </source>
</evidence>
<dbReference type="InParanoid" id="D8SM10"/>
<dbReference type="Proteomes" id="UP000001514">
    <property type="component" value="Unassembled WGS sequence"/>
</dbReference>
<dbReference type="AlphaFoldDB" id="D8SM10"/>
<dbReference type="GO" id="GO:0031146">
    <property type="term" value="P:SCF-dependent proteasomal ubiquitin-dependent protein catabolic process"/>
    <property type="evidence" value="ECO:0000318"/>
    <property type="project" value="GO_Central"/>
</dbReference>
<evidence type="ECO:0000259" key="2">
    <source>
        <dbReference type="Pfam" id="PF00646"/>
    </source>
</evidence>
<feature type="transmembrane region" description="Helical" evidence="1">
    <location>
        <begin position="233"/>
        <end position="260"/>
    </location>
</feature>
<dbReference type="GO" id="GO:0004842">
    <property type="term" value="F:ubiquitin-protein transferase activity"/>
    <property type="evidence" value="ECO:0000318"/>
    <property type="project" value="GO_Central"/>
</dbReference>
<reference evidence="3 4" key="1">
    <citation type="journal article" date="2011" name="Science">
        <title>The Selaginella genome identifies genetic changes associated with the evolution of vascular plants.</title>
        <authorList>
            <person name="Banks J.A."/>
            <person name="Nishiyama T."/>
            <person name="Hasebe M."/>
            <person name="Bowman J.L."/>
            <person name="Gribskov M."/>
            <person name="dePamphilis C."/>
            <person name="Albert V.A."/>
            <person name="Aono N."/>
            <person name="Aoyama T."/>
            <person name="Ambrose B.A."/>
            <person name="Ashton N.W."/>
            <person name="Axtell M.J."/>
            <person name="Barker E."/>
            <person name="Barker M.S."/>
            <person name="Bennetzen J.L."/>
            <person name="Bonawitz N.D."/>
            <person name="Chapple C."/>
            <person name="Cheng C."/>
            <person name="Correa L.G."/>
            <person name="Dacre M."/>
            <person name="DeBarry J."/>
            <person name="Dreyer I."/>
            <person name="Elias M."/>
            <person name="Engstrom E.M."/>
            <person name="Estelle M."/>
            <person name="Feng L."/>
            <person name="Finet C."/>
            <person name="Floyd S.K."/>
            <person name="Frommer W.B."/>
            <person name="Fujita T."/>
            <person name="Gramzow L."/>
            <person name="Gutensohn M."/>
            <person name="Harholt J."/>
            <person name="Hattori M."/>
            <person name="Heyl A."/>
            <person name="Hirai T."/>
            <person name="Hiwatashi Y."/>
            <person name="Ishikawa M."/>
            <person name="Iwata M."/>
            <person name="Karol K.G."/>
            <person name="Koehler B."/>
            <person name="Kolukisaoglu U."/>
            <person name="Kubo M."/>
            <person name="Kurata T."/>
            <person name="Lalonde S."/>
            <person name="Li K."/>
            <person name="Li Y."/>
            <person name="Litt A."/>
            <person name="Lyons E."/>
            <person name="Manning G."/>
            <person name="Maruyama T."/>
            <person name="Michael T.P."/>
            <person name="Mikami K."/>
            <person name="Miyazaki S."/>
            <person name="Morinaga S."/>
            <person name="Murata T."/>
            <person name="Mueller-Roeber B."/>
            <person name="Nelson D.R."/>
            <person name="Obara M."/>
            <person name="Oguri Y."/>
            <person name="Olmstead R.G."/>
            <person name="Onodera N."/>
            <person name="Petersen B.L."/>
            <person name="Pils B."/>
            <person name="Prigge M."/>
            <person name="Rensing S.A."/>
            <person name="Riano-Pachon D.M."/>
            <person name="Roberts A.W."/>
            <person name="Sato Y."/>
            <person name="Scheller H.V."/>
            <person name="Schulz B."/>
            <person name="Schulz C."/>
            <person name="Shakirov E.V."/>
            <person name="Shibagaki N."/>
            <person name="Shinohara N."/>
            <person name="Shippen D.E."/>
            <person name="Soerensen I."/>
            <person name="Sotooka R."/>
            <person name="Sugimoto N."/>
            <person name="Sugita M."/>
            <person name="Sumikawa N."/>
            <person name="Tanurdzic M."/>
            <person name="Theissen G."/>
            <person name="Ulvskov P."/>
            <person name="Wakazuki S."/>
            <person name="Weng J.K."/>
            <person name="Willats W.W."/>
            <person name="Wipf D."/>
            <person name="Wolf P.G."/>
            <person name="Yang L."/>
            <person name="Zimmer A.D."/>
            <person name="Zhu Q."/>
            <person name="Mitros T."/>
            <person name="Hellsten U."/>
            <person name="Loque D."/>
            <person name="Otillar R."/>
            <person name="Salamov A."/>
            <person name="Schmutz J."/>
            <person name="Shapiro H."/>
            <person name="Lindquist E."/>
            <person name="Lucas S."/>
            <person name="Rokhsar D."/>
            <person name="Grigoriev I.V."/>
        </authorList>
    </citation>
    <scope>NUCLEOTIDE SEQUENCE [LARGE SCALE GENOMIC DNA]</scope>
</reference>
<dbReference type="PANTHER" id="PTHR46301">
    <property type="entry name" value="F-BOX/KELCH-REPEAT PROTEIN"/>
    <property type="match status" value="1"/>
</dbReference>
<dbReference type="EMBL" id="GL377627">
    <property type="protein sequence ID" value="EFJ14407.1"/>
    <property type="molecule type" value="Genomic_DNA"/>
</dbReference>
<dbReference type="Gramene" id="EFJ14407">
    <property type="protein sequence ID" value="EFJ14407"/>
    <property type="gene ID" value="SELMODRAFT_423538"/>
</dbReference>
<protein>
    <recommendedName>
        <fullName evidence="2">F-box domain-containing protein</fullName>
    </recommendedName>
</protein>
<keyword evidence="4" id="KW-1185">Reference proteome</keyword>
<dbReference type="HOGENOM" id="CLU_055536_0_0_1"/>
<dbReference type="InterPro" id="IPR036047">
    <property type="entry name" value="F-box-like_dom_sf"/>
</dbReference>
<proteinExistence type="predicted"/>
<dbReference type="PANTHER" id="PTHR46301:SF77">
    <property type="entry name" value="F-BOX ONLY PROTEIN 6"/>
    <property type="match status" value="1"/>
</dbReference>
<name>D8SM10_SELML</name>
<keyword evidence="1" id="KW-1133">Transmembrane helix</keyword>
<dbReference type="Gene3D" id="1.20.1280.50">
    <property type="match status" value="1"/>
</dbReference>
<dbReference type="STRING" id="88036.D8SM10"/>
<dbReference type="SUPFAM" id="SSF81383">
    <property type="entry name" value="F-box domain"/>
    <property type="match status" value="1"/>
</dbReference>
<gene>
    <name evidence="3" type="ORF">SELMODRAFT_423538</name>
</gene>
<sequence length="357" mass="40924">MDILVHIIEQEVLKRLPPVALHCRIRAVCRQWRDLVDSPGFAKFYSAYYSKSKHLPPPRVLGITRNGEDIYSCNPFVARSEAPKDWVHQDVYSHIRVFRTCGGLLLGTMGDDYVVLNPLTRALKVLPPPPLKEVSRAVVYILLRLHSALVLEPSMQRYWICIAEERLHVYDSRSGVWDQVDYLPGWSHLIYGVGMANSKAYFNSNQGILSFNMEEMRWSIEWSSSNRPMGAGWANWVVTTAPQFFIVVIGAVCGVVKMMLIRLDCASKRFVKEASFPYNEECHLIPPACFYEGTFMIPDKSKVFFLDYESIQVFISSLAHPFMINKFSIEQYKTLFKLTALKECGRNGRVDHDILSL</sequence>
<keyword evidence="1" id="KW-0812">Transmembrane</keyword>
<evidence type="ECO:0000313" key="4">
    <source>
        <dbReference type="Proteomes" id="UP000001514"/>
    </source>
</evidence>
<keyword evidence="1" id="KW-0472">Membrane</keyword>
<dbReference type="Pfam" id="PF00646">
    <property type="entry name" value="F-box"/>
    <property type="match status" value="1"/>
</dbReference>
<evidence type="ECO:0000313" key="3">
    <source>
        <dbReference type="EMBL" id="EFJ14407.1"/>
    </source>
</evidence>
<organism evidence="4">
    <name type="scientific">Selaginella moellendorffii</name>
    <name type="common">Spikemoss</name>
    <dbReference type="NCBI Taxonomy" id="88036"/>
    <lineage>
        <taxon>Eukaryota</taxon>
        <taxon>Viridiplantae</taxon>
        <taxon>Streptophyta</taxon>
        <taxon>Embryophyta</taxon>
        <taxon>Tracheophyta</taxon>
        <taxon>Lycopodiopsida</taxon>
        <taxon>Selaginellales</taxon>
        <taxon>Selaginellaceae</taxon>
        <taxon>Selaginella</taxon>
    </lineage>
</organism>
<accession>D8SM10</accession>